<evidence type="ECO:0000313" key="1">
    <source>
        <dbReference type="EMBL" id="KAI6081099.1"/>
    </source>
</evidence>
<proteinExistence type="predicted"/>
<organism evidence="1 2">
    <name type="scientific">Hypoxylon rubiginosum</name>
    <dbReference type="NCBI Taxonomy" id="110542"/>
    <lineage>
        <taxon>Eukaryota</taxon>
        <taxon>Fungi</taxon>
        <taxon>Dikarya</taxon>
        <taxon>Ascomycota</taxon>
        <taxon>Pezizomycotina</taxon>
        <taxon>Sordariomycetes</taxon>
        <taxon>Xylariomycetidae</taxon>
        <taxon>Xylariales</taxon>
        <taxon>Hypoxylaceae</taxon>
        <taxon>Hypoxylon</taxon>
    </lineage>
</organism>
<comment type="caution">
    <text evidence="1">The sequence shown here is derived from an EMBL/GenBank/DDBJ whole genome shotgun (WGS) entry which is preliminary data.</text>
</comment>
<evidence type="ECO:0000313" key="2">
    <source>
        <dbReference type="Proteomes" id="UP001497680"/>
    </source>
</evidence>
<sequence>MKFLGLTAAALTLVATAGATCHGDYTDELYDKNKAFQAAKDACNEFKGTFGSHKAKSHCKLGKDGKGYSIIVVHRGDGNRDLGYDECYDGVQKEIGGCSRGGYSYYDNWEYGVWVTKSC</sequence>
<reference evidence="1 2" key="1">
    <citation type="journal article" date="2022" name="New Phytol.">
        <title>Ecological generalism drives hyperdiversity of secondary metabolite gene clusters in xylarialean endophytes.</title>
        <authorList>
            <person name="Franco M.E.E."/>
            <person name="Wisecaver J.H."/>
            <person name="Arnold A.E."/>
            <person name="Ju Y.M."/>
            <person name="Slot J.C."/>
            <person name="Ahrendt S."/>
            <person name="Moore L.P."/>
            <person name="Eastman K.E."/>
            <person name="Scott K."/>
            <person name="Konkel Z."/>
            <person name="Mondo S.J."/>
            <person name="Kuo A."/>
            <person name="Hayes R.D."/>
            <person name="Haridas S."/>
            <person name="Andreopoulos B."/>
            <person name="Riley R."/>
            <person name="LaButti K."/>
            <person name="Pangilinan J."/>
            <person name="Lipzen A."/>
            <person name="Amirebrahimi M."/>
            <person name="Yan J."/>
            <person name="Adam C."/>
            <person name="Keymanesh K."/>
            <person name="Ng V."/>
            <person name="Louie K."/>
            <person name="Northen T."/>
            <person name="Drula E."/>
            <person name="Henrissat B."/>
            <person name="Hsieh H.M."/>
            <person name="Youens-Clark K."/>
            <person name="Lutzoni F."/>
            <person name="Miadlikowska J."/>
            <person name="Eastwood D.C."/>
            <person name="Hamelin R.C."/>
            <person name="Grigoriev I.V."/>
            <person name="U'Ren J.M."/>
        </authorList>
    </citation>
    <scope>NUCLEOTIDE SEQUENCE [LARGE SCALE GENOMIC DNA]</scope>
    <source>
        <strain evidence="1 2">ER1909</strain>
    </source>
</reference>
<gene>
    <name evidence="1" type="ORF">F4821DRAFT_265271</name>
</gene>
<dbReference type="Proteomes" id="UP001497680">
    <property type="component" value="Unassembled WGS sequence"/>
</dbReference>
<name>A0ACC0CL04_9PEZI</name>
<keyword evidence="2" id="KW-1185">Reference proteome</keyword>
<protein>
    <submittedName>
        <fullName evidence="1">Uncharacterized protein</fullName>
    </submittedName>
</protein>
<dbReference type="EMBL" id="MU394408">
    <property type="protein sequence ID" value="KAI6081099.1"/>
    <property type="molecule type" value="Genomic_DNA"/>
</dbReference>
<accession>A0ACC0CL04</accession>